<evidence type="ECO:0000313" key="3">
    <source>
        <dbReference type="Proteomes" id="UP000265631"/>
    </source>
</evidence>
<feature type="signal peptide" evidence="1">
    <location>
        <begin position="1"/>
        <end position="20"/>
    </location>
</feature>
<evidence type="ECO:0000313" key="2">
    <source>
        <dbReference type="EMBL" id="RFN54344.1"/>
    </source>
</evidence>
<accession>A0A395N2K8</accession>
<protein>
    <submittedName>
        <fullName evidence="2">Uncharacterized protein</fullName>
    </submittedName>
</protein>
<organism evidence="2 3">
    <name type="scientific">Fusarium flagelliforme</name>
    <dbReference type="NCBI Taxonomy" id="2675880"/>
    <lineage>
        <taxon>Eukaryota</taxon>
        <taxon>Fungi</taxon>
        <taxon>Dikarya</taxon>
        <taxon>Ascomycota</taxon>
        <taxon>Pezizomycotina</taxon>
        <taxon>Sordariomycetes</taxon>
        <taxon>Hypocreomycetidae</taxon>
        <taxon>Hypocreales</taxon>
        <taxon>Nectriaceae</taxon>
        <taxon>Fusarium</taxon>
        <taxon>Fusarium incarnatum-equiseti species complex</taxon>
    </lineage>
</organism>
<sequence>MQFSNSIFVAFAALASFAAAAPTSQVEDVPSILAREAANGNLVKRCYISGNAKCAQCIQQYNLSCPFLGGASCSRGAKAACQNGGCC</sequence>
<dbReference type="AlphaFoldDB" id="A0A395N2K8"/>
<name>A0A395N2K8_9HYPO</name>
<dbReference type="EMBL" id="PXXK01000028">
    <property type="protein sequence ID" value="RFN54344.1"/>
    <property type="molecule type" value="Genomic_DNA"/>
</dbReference>
<comment type="caution">
    <text evidence="2">The sequence shown here is derived from an EMBL/GenBank/DDBJ whole genome shotgun (WGS) entry which is preliminary data.</text>
</comment>
<reference evidence="2 3" key="1">
    <citation type="journal article" date="2018" name="PLoS Pathog.">
        <title>Evolution of structural diversity of trichothecenes, a family of toxins produced by plant pathogenic and entomopathogenic fungi.</title>
        <authorList>
            <person name="Proctor R.H."/>
            <person name="McCormick S.P."/>
            <person name="Kim H.S."/>
            <person name="Cardoza R.E."/>
            <person name="Stanley A.M."/>
            <person name="Lindo L."/>
            <person name="Kelly A."/>
            <person name="Brown D.W."/>
            <person name="Lee T."/>
            <person name="Vaughan M.M."/>
            <person name="Alexander N.J."/>
            <person name="Busman M."/>
            <person name="Gutierrez S."/>
        </authorList>
    </citation>
    <scope>NUCLEOTIDE SEQUENCE [LARGE SCALE GENOMIC DNA]</scope>
    <source>
        <strain evidence="2 3">NRRL 13405</strain>
    </source>
</reference>
<keyword evidence="1" id="KW-0732">Signal</keyword>
<keyword evidence="3" id="KW-1185">Reference proteome</keyword>
<proteinExistence type="predicted"/>
<dbReference type="Proteomes" id="UP000265631">
    <property type="component" value="Unassembled WGS sequence"/>
</dbReference>
<evidence type="ECO:0000256" key="1">
    <source>
        <dbReference type="SAM" id="SignalP"/>
    </source>
</evidence>
<feature type="chain" id="PRO_5017342012" evidence="1">
    <location>
        <begin position="21"/>
        <end position="87"/>
    </location>
</feature>
<gene>
    <name evidence="2" type="ORF">FIE12Z_1470</name>
</gene>